<proteinExistence type="predicted"/>
<accession>A0AAV4VGI0</accession>
<comment type="caution">
    <text evidence="1">The sequence shown here is derived from an EMBL/GenBank/DDBJ whole genome shotgun (WGS) entry which is preliminary data.</text>
</comment>
<protein>
    <submittedName>
        <fullName evidence="1">Uncharacterized protein</fullName>
    </submittedName>
</protein>
<dbReference type="EMBL" id="BPLR01014495">
    <property type="protein sequence ID" value="GIY69148.1"/>
    <property type="molecule type" value="Genomic_DNA"/>
</dbReference>
<gene>
    <name evidence="1" type="ORF">CEXT_121801</name>
</gene>
<evidence type="ECO:0000313" key="1">
    <source>
        <dbReference type="EMBL" id="GIY69148.1"/>
    </source>
</evidence>
<keyword evidence="2" id="KW-1185">Reference proteome</keyword>
<sequence length="72" mass="8148">MLRCVWKWHFEDEASYHTLNLPSDDEPVSIACGKDFCSAEDSYCKILYTGKAQSMGIKQKEAQLWGSGLNCL</sequence>
<organism evidence="1 2">
    <name type="scientific">Caerostris extrusa</name>
    <name type="common">Bark spider</name>
    <name type="synonym">Caerostris bankana</name>
    <dbReference type="NCBI Taxonomy" id="172846"/>
    <lineage>
        <taxon>Eukaryota</taxon>
        <taxon>Metazoa</taxon>
        <taxon>Ecdysozoa</taxon>
        <taxon>Arthropoda</taxon>
        <taxon>Chelicerata</taxon>
        <taxon>Arachnida</taxon>
        <taxon>Araneae</taxon>
        <taxon>Araneomorphae</taxon>
        <taxon>Entelegynae</taxon>
        <taxon>Araneoidea</taxon>
        <taxon>Araneidae</taxon>
        <taxon>Caerostris</taxon>
    </lineage>
</organism>
<evidence type="ECO:0000313" key="2">
    <source>
        <dbReference type="Proteomes" id="UP001054945"/>
    </source>
</evidence>
<dbReference type="AlphaFoldDB" id="A0AAV4VGI0"/>
<dbReference type="Proteomes" id="UP001054945">
    <property type="component" value="Unassembled WGS sequence"/>
</dbReference>
<name>A0AAV4VGI0_CAEEX</name>
<reference evidence="1 2" key="1">
    <citation type="submission" date="2021-06" db="EMBL/GenBank/DDBJ databases">
        <title>Caerostris extrusa draft genome.</title>
        <authorList>
            <person name="Kono N."/>
            <person name="Arakawa K."/>
        </authorList>
    </citation>
    <scope>NUCLEOTIDE SEQUENCE [LARGE SCALE GENOMIC DNA]</scope>
</reference>